<accession>W2IE38</accession>
<feature type="region of interest" description="Disordered" evidence="1">
    <location>
        <begin position="1"/>
        <end position="30"/>
    </location>
</feature>
<feature type="compositionally biased region" description="Polar residues" evidence="1">
    <location>
        <begin position="1"/>
        <end position="10"/>
    </location>
</feature>
<evidence type="ECO:0000313" key="2">
    <source>
        <dbReference type="EMBL" id="ETL32529.1"/>
    </source>
</evidence>
<dbReference type="EMBL" id="KI674837">
    <property type="protein sequence ID" value="ETL32529.1"/>
    <property type="molecule type" value="Genomic_DNA"/>
</dbReference>
<evidence type="ECO:0000256" key="1">
    <source>
        <dbReference type="SAM" id="MobiDB-lite"/>
    </source>
</evidence>
<reference evidence="2" key="1">
    <citation type="submission" date="2013-11" db="EMBL/GenBank/DDBJ databases">
        <title>The Genome Sequence of Phytophthora parasitica CJ05E6.</title>
        <authorList>
            <consortium name="The Broad Institute Genomics Platform"/>
            <person name="Russ C."/>
            <person name="Tyler B."/>
            <person name="Panabieres F."/>
            <person name="Shan W."/>
            <person name="Tripathy S."/>
            <person name="Grunwald N."/>
            <person name="Machado M."/>
            <person name="Johnson C.S."/>
            <person name="Arredondo F."/>
            <person name="Hong C."/>
            <person name="Coffey M."/>
            <person name="Young S.K."/>
            <person name="Zeng Q."/>
            <person name="Gargeya S."/>
            <person name="Fitzgerald M."/>
            <person name="Abouelleil A."/>
            <person name="Alvarado L."/>
            <person name="Chapman S.B."/>
            <person name="Gainer-Dewar J."/>
            <person name="Goldberg J."/>
            <person name="Griggs A."/>
            <person name="Gujja S."/>
            <person name="Hansen M."/>
            <person name="Howarth C."/>
            <person name="Imamovic A."/>
            <person name="Ireland A."/>
            <person name="Larimer J."/>
            <person name="McCowan C."/>
            <person name="Murphy C."/>
            <person name="Pearson M."/>
            <person name="Poon T.W."/>
            <person name="Priest M."/>
            <person name="Roberts A."/>
            <person name="Saif S."/>
            <person name="Shea T."/>
            <person name="Sykes S."/>
            <person name="Wortman J."/>
            <person name="Nusbaum C."/>
            <person name="Birren B."/>
        </authorList>
    </citation>
    <scope>NUCLEOTIDE SEQUENCE [LARGE SCALE GENOMIC DNA]</scope>
    <source>
        <strain evidence="2">CJ05E6</strain>
    </source>
</reference>
<protein>
    <submittedName>
        <fullName evidence="2">Uncharacterized protein</fullName>
    </submittedName>
</protein>
<sequence length="30" mass="3319">MIQSLRSGGSFSFAPARTQAHPPFEKQLQT</sequence>
<name>W2IE38_PHYNI</name>
<gene>
    <name evidence="2" type="ORF">L916_14912</name>
</gene>
<dbReference type="Proteomes" id="UP000053864">
    <property type="component" value="Unassembled WGS sequence"/>
</dbReference>
<organism evidence="2">
    <name type="scientific">Phytophthora nicotianae</name>
    <name type="common">Potato buckeye rot agent</name>
    <name type="synonym">Phytophthora parasitica</name>
    <dbReference type="NCBI Taxonomy" id="4792"/>
    <lineage>
        <taxon>Eukaryota</taxon>
        <taxon>Sar</taxon>
        <taxon>Stramenopiles</taxon>
        <taxon>Oomycota</taxon>
        <taxon>Peronosporomycetes</taxon>
        <taxon>Peronosporales</taxon>
        <taxon>Peronosporaceae</taxon>
        <taxon>Phytophthora</taxon>
    </lineage>
</organism>
<dbReference type="AlphaFoldDB" id="W2IE38"/>
<proteinExistence type="predicted"/>